<sequence length="350" mass="35060">MRAVLPADVDDPRRPSGGNVYDRRILTALAGPDAAVAPGSASLGGLAAPGAPYPVAEVLAAGAWPHPAPADLTALAAALAAVPAGETVLLDGLVACAAPTVVVPEAGRLRLVVLVHLPLGDEAGAHPALESRERAVLHAAAAVVATSAWSAVRLRAVHGLADVAVVRPGVDPAPVAPGSGGGALLCVGSLTPTKGQDVLLAALDRLADTAWTCRLVGSPDRAPEFAAALARHPRVALVGPLTGAALDAEFAAADLLVQPSRRESYGMVATEALARGLPVVASDVGGVREAVGDAALLVPAEDPAALAAALRRVLADPAPLRRAALARRTGLRTWPQAARELHTILVGVAA</sequence>
<proteinExistence type="predicted"/>
<dbReference type="RefSeq" id="WP_093087311.1">
    <property type="nucleotide sequence ID" value="NZ_FNBE01000013.1"/>
</dbReference>
<keyword evidence="2 3" id="KW-0808">Transferase</keyword>
<dbReference type="Pfam" id="PF13692">
    <property type="entry name" value="Glyco_trans_1_4"/>
    <property type="match status" value="1"/>
</dbReference>
<dbReference type="SUPFAM" id="SSF53756">
    <property type="entry name" value="UDP-Glycosyltransferase/glycogen phosphorylase"/>
    <property type="match status" value="1"/>
</dbReference>
<evidence type="ECO:0000313" key="4">
    <source>
        <dbReference type="Proteomes" id="UP000198967"/>
    </source>
</evidence>
<evidence type="ECO:0000313" key="3">
    <source>
        <dbReference type="EMBL" id="SDG63271.1"/>
    </source>
</evidence>
<reference evidence="3 4" key="1">
    <citation type="submission" date="2016-10" db="EMBL/GenBank/DDBJ databases">
        <authorList>
            <person name="de Groot N.N."/>
        </authorList>
    </citation>
    <scope>NUCLEOTIDE SEQUENCE [LARGE SCALE GENOMIC DNA]</scope>
    <source>
        <strain evidence="3 4">CGMCC 4.3143</strain>
    </source>
</reference>
<dbReference type="GO" id="GO:0016757">
    <property type="term" value="F:glycosyltransferase activity"/>
    <property type="evidence" value="ECO:0007669"/>
    <property type="project" value="UniProtKB-KW"/>
</dbReference>
<dbReference type="STRING" id="366584.SAMN05216377_113185"/>
<evidence type="ECO:0000256" key="2">
    <source>
        <dbReference type="ARBA" id="ARBA00022679"/>
    </source>
</evidence>
<evidence type="ECO:0000256" key="1">
    <source>
        <dbReference type="ARBA" id="ARBA00022676"/>
    </source>
</evidence>
<gene>
    <name evidence="3" type="ORF">SAMN05216377_113185</name>
</gene>
<dbReference type="PANTHER" id="PTHR12526">
    <property type="entry name" value="GLYCOSYLTRANSFERASE"/>
    <property type="match status" value="1"/>
</dbReference>
<dbReference type="Gene3D" id="3.40.50.2000">
    <property type="entry name" value="Glycogen Phosphorylase B"/>
    <property type="match status" value="2"/>
</dbReference>
<protein>
    <submittedName>
        <fullName evidence="3">Glycosyl transferases group 1</fullName>
    </submittedName>
</protein>
<dbReference type="Proteomes" id="UP000198967">
    <property type="component" value="Unassembled WGS sequence"/>
</dbReference>
<dbReference type="PANTHER" id="PTHR12526:SF510">
    <property type="entry name" value="D-INOSITOL 3-PHOSPHATE GLYCOSYLTRANSFERASE"/>
    <property type="match status" value="1"/>
</dbReference>
<name>A0A1G7VUL9_PSEOR</name>
<dbReference type="EMBL" id="FNBE01000013">
    <property type="protein sequence ID" value="SDG63271.1"/>
    <property type="molecule type" value="Genomic_DNA"/>
</dbReference>
<organism evidence="3 4">
    <name type="scientific">Pseudonocardia oroxyli</name>
    <dbReference type="NCBI Taxonomy" id="366584"/>
    <lineage>
        <taxon>Bacteria</taxon>
        <taxon>Bacillati</taxon>
        <taxon>Actinomycetota</taxon>
        <taxon>Actinomycetes</taxon>
        <taxon>Pseudonocardiales</taxon>
        <taxon>Pseudonocardiaceae</taxon>
        <taxon>Pseudonocardia</taxon>
    </lineage>
</organism>
<keyword evidence="1" id="KW-0328">Glycosyltransferase</keyword>
<dbReference type="CDD" id="cd03801">
    <property type="entry name" value="GT4_PimA-like"/>
    <property type="match status" value="1"/>
</dbReference>
<dbReference type="OrthoDB" id="9765330at2"/>
<dbReference type="AlphaFoldDB" id="A0A1G7VUL9"/>
<accession>A0A1G7VUL9</accession>
<keyword evidence="4" id="KW-1185">Reference proteome</keyword>